<protein>
    <submittedName>
        <fullName evidence="6">Uncharacterized protein</fullName>
    </submittedName>
</protein>
<feature type="region of interest" description="Disordered" evidence="3">
    <location>
        <begin position="216"/>
        <end position="236"/>
    </location>
</feature>
<evidence type="ECO:0000259" key="5">
    <source>
        <dbReference type="PROSITE" id="PS51294"/>
    </source>
</evidence>
<dbReference type="Proteomes" id="UP000823775">
    <property type="component" value="Unassembled WGS sequence"/>
</dbReference>
<comment type="caution">
    <text evidence="6">The sequence shown here is derived from an EMBL/GenBank/DDBJ whole genome shotgun (WGS) entry which is preliminary data.</text>
</comment>
<dbReference type="SUPFAM" id="SSF46689">
    <property type="entry name" value="Homeodomain-like"/>
    <property type="match status" value="1"/>
</dbReference>
<keyword evidence="7" id="KW-1185">Reference proteome</keyword>
<sequence length="465" mass="52648">MEGESAFHPYQNLPNNHPPLTAIDRFLLSSHENYFPQQKNNNGNVFCEFSHFVGANASSSSHANGISWPSLPEPSNFMEGFSINEQENNNGLFVHEKNKIKESGKKAKEGNSTTNYLIKGQWTDEEDRKLLRLVKQFGVRKWAQIAEKMEARAGKQCRERWHNHLRPDIKKDTWSEEEELLLVESHKQLGNKWAEIAKRIPGRTENAIKNHWNATKRRQNSRRNKNYRKNQQADDHVQCERKSYRSTVLQDYIRSKYFMSDDYNSPPTATTSYYSCGGGGSVIGGDGCISTATTFTGSNSTPTPPYYSDNDSPSLITHQTYDEEMNFMQSLFANNNNDTKAIEYSTEEATTEVVTQDLLNKSSSSSLNSFGENPFAYQCNVESYTATTRVMPDYNAQNYPHDLYLSNLLEGSNLMPNYPGCFGWGGNMNHQGCSSSGEVDLMEMMGSSNNSQFSQAAGTFNINFF</sequence>
<evidence type="ECO:0000313" key="7">
    <source>
        <dbReference type="Proteomes" id="UP000823775"/>
    </source>
</evidence>
<feature type="domain" description="HTH myb-type" evidence="5">
    <location>
        <begin position="114"/>
        <end position="169"/>
    </location>
</feature>
<dbReference type="InterPro" id="IPR017930">
    <property type="entry name" value="Myb_dom"/>
</dbReference>
<dbReference type="EMBL" id="JACEIK010002579">
    <property type="protein sequence ID" value="MCD9637899.1"/>
    <property type="molecule type" value="Genomic_DNA"/>
</dbReference>
<dbReference type="CDD" id="cd00167">
    <property type="entry name" value="SANT"/>
    <property type="match status" value="1"/>
</dbReference>
<name>A0ABS8UV65_DATST</name>
<keyword evidence="2" id="KW-0539">Nucleus</keyword>
<comment type="subcellular location">
    <subcellularLocation>
        <location evidence="1">Nucleus</location>
    </subcellularLocation>
</comment>
<dbReference type="PROSITE" id="PS51294">
    <property type="entry name" value="HTH_MYB"/>
    <property type="match status" value="2"/>
</dbReference>
<feature type="domain" description="Myb-like" evidence="4">
    <location>
        <begin position="166"/>
        <end position="216"/>
    </location>
</feature>
<evidence type="ECO:0000259" key="4">
    <source>
        <dbReference type="PROSITE" id="PS50090"/>
    </source>
</evidence>
<feature type="compositionally biased region" description="Basic residues" evidence="3">
    <location>
        <begin position="216"/>
        <end position="228"/>
    </location>
</feature>
<feature type="domain" description="Myb-like" evidence="4">
    <location>
        <begin position="119"/>
        <end position="165"/>
    </location>
</feature>
<dbReference type="PROSITE" id="PS50090">
    <property type="entry name" value="MYB_LIKE"/>
    <property type="match status" value="2"/>
</dbReference>
<accession>A0ABS8UV65</accession>
<dbReference type="InterPro" id="IPR001005">
    <property type="entry name" value="SANT/Myb"/>
</dbReference>
<dbReference type="InterPro" id="IPR009057">
    <property type="entry name" value="Homeodomain-like_sf"/>
</dbReference>
<evidence type="ECO:0000256" key="1">
    <source>
        <dbReference type="ARBA" id="ARBA00004123"/>
    </source>
</evidence>
<proteinExistence type="predicted"/>
<dbReference type="Gene3D" id="1.10.10.60">
    <property type="entry name" value="Homeodomain-like"/>
    <property type="match status" value="2"/>
</dbReference>
<dbReference type="InterPro" id="IPR050560">
    <property type="entry name" value="MYB_TF"/>
</dbReference>
<dbReference type="PANTHER" id="PTHR45614:SF290">
    <property type="entry name" value="TRANSCRIPTIONAL ACTIVATOR MYB-LIKE"/>
    <property type="match status" value="1"/>
</dbReference>
<evidence type="ECO:0000313" key="6">
    <source>
        <dbReference type="EMBL" id="MCD9637899.1"/>
    </source>
</evidence>
<gene>
    <name evidence="6" type="ORF">HAX54_021440</name>
</gene>
<dbReference type="SMART" id="SM00717">
    <property type="entry name" value="SANT"/>
    <property type="match status" value="2"/>
</dbReference>
<feature type="domain" description="HTH myb-type" evidence="5">
    <location>
        <begin position="170"/>
        <end position="220"/>
    </location>
</feature>
<reference evidence="6 7" key="1">
    <citation type="journal article" date="2021" name="BMC Genomics">
        <title>Datura genome reveals duplications of psychoactive alkaloid biosynthetic genes and high mutation rate following tissue culture.</title>
        <authorList>
            <person name="Rajewski A."/>
            <person name="Carter-House D."/>
            <person name="Stajich J."/>
            <person name="Litt A."/>
        </authorList>
    </citation>
    <scope>NUCLEOTIDE SEQUENCE [LARGE SCALE GENOMIC DNA]</scope>
    <source>
        <strain evidence="6">AR-01</strain>
    </source>
</reference>
<organism evidence="6 7">
    <name type="scientific">Datura stramonium</name>
    <name type="common">Jimsonweed</name>
    <name type="synonym">Common thornapple</name>
    <dbReference type="NCBI Taxonomy" id="4076"/>
    <lineage>
        <taxon>Eukaryota</taxon>
        <taxon>Viridiplantae</taxon>
        <taxon>Streptophyta</taxon>
        <taxon>Embryophyta</taxon>
        <taxon>Tracheophyta</taxon>
        <taxon>Spermatophyta</taxon>
        <taxon>Magnoliopsida</taxon>
        <taxon>eudicotyledons</taxon>
        <taxon>Gunneridae</taxon>
        <taxon>Pentapetalae</taxon>
        <taxon>asterids</taxon>
        <taxon>lamiids</taxon>
        <taxon>Solanales</taxon>
        <taxon>Solanaceae</taxon>
        <taxon>Solanoideae</taxon>
        <taxon>Datureae</taxon>
        <taxon>Datura</taxon>
    </lineage>
</organism>
<evidence type="ECO:0000256" key="2">
    <source>
        <dbReference type="ARBA" id="ARBA00023242"/>
    </source>
</evidence>
<evidence type="ECO:0000256" key="3">
    <source>
        <dbReference type="SAM" id="MobiDB-lite"/>
    </source>
</evidence>
<dbReference type="Pfam" id="PF13921">
    <property type="entry name" value="Myb_DNA-bind_6"/>
    <property type="match status" value="1"/>
</dbReference>
<dbReference type="PANTHER" id="PTHR45614">
    <property type="entry name" value="MYB PROTEIN-RELATED"/>
    <property type="match status" value="1"/>
</dbReference>